<reference evidence="11 12" key="2">
    <citation type="submission" date="2018-08" db="EMBL/GenBank/DDBJ databases">
        <title>Aphanomyces genome sequencing and annotation.</title>
        <authorList>
            <person name="Minardi D."/>
            <person name="Oidtmann B."/>
            <person name="Van Der Giezen M."/>
            <person name="Studholme D.J."/>
        </authorList>
    </citation>
    <scope>NUCLEOTIDE SEQUENCE [LARGE SCALE GENOMIC DNA]</scope>
    <source>
        <strain evidence="11 12">NJM0002</strain>
    </source>
</reference>
<dbReference type="GeneID" id="20090552"/>
<keyword evidence="12" id="KW-1185">Reference proteome</keyword>
<evidence type="ECO:0000259" key="9">
    <source>
        <dbReference type="PROSITE" id="PS50240"/>
    </source>
</evidence>
<proteinExistence type="inferred from homology"/>
<keyword evidence="6" id="KW-0378">Hydrolase</keyword>
<dbReference type="Proteomes" id="UP000285060">
    <property type="component" value="Unassembled WGS sequence"/>
</dbReference>
<keyword evidence="6" id="KW-0645">Protease</keyword>
<evidence type="ECO:0000313" key="11">
    <source>
        <dbReference type="EMBL" id="RHY25028.1"/>
    </source>
</evidence>
<dbReference type="EMBL" id="QUSY01001418">
    <property type="protein sequence ID" value="RHY25028.1"/>
    <property type="molecule type" value="Genomic_DNA"/>
</dbReference>
<dbReference type="InterPro" id="IPR009003">
    <property type="entry name" value="Peptidase_S1_PA"/>
</dbReference>
<keyword evidence="4" id="KW-1015">Disulfide bond</keyword>
<evidence type="ECO:0000256" key="4">
    <source>
        <dbReference type="ARBA" id="ARBA00023157"/>
    </source>
</evidence>
<dbReference type="EMBL" id="KI914003">
    <property type="protein sequence ID" value="ETV92083.1"/>
    <property type="molecule type" value="Genomic_DNA"/>
</dbReference>
<dbReference type="PROSITE" id="PS50240">
    <property type="entry name" value="TRYPSIN_DOM"/>
    <property type="match status" value="1"/>
</dbReference>
<dbReference type="InterPro" id="IPR001254">
    <property type="entry name" value="Trypsin_dom"/>
</dbReference>
<feature type="compositionally biased region" description="Low complexity" evidence="7">
    <location>
        <begin position="252"/>
        <end position="266"/>
    </location>
</feature>
<evidence type="ECO:0000256" key="6">
    <source>
        <dbReference type="RuleBase" id="RU363034"/>
    </source>
</evidence>
<feature type="chain" id="PRO_5038206514" description="Peptidase S1 domain-containing protein" evidence="8">
    <location>
        <begin position="17"/>
        <end position="266"/>
    </location>
</feature>
<evidence type="ECO:0000313" key="10">
    <source>
        <dbReference type="EMBL" id="ETV92083.1"/>
    </source>
</evidence>
<dbReference type="Gene3D" id="2.40.10.10">
    <property type="entry name" value="Trypsin-like serine proteases"/>
    <property type="match status" value="1"/>
</dbReference>
<dbReference type="GO" id="GO:0006508">
    <property type="term" value="P:proteolysis"/>
    <property type="evidence" value="ECO:0007669"/>
    <property type="project" value="UniProtKB-KW"/>
</dbReference>
<keyword evidence="3" id="KW-0843">Virulence</keyword>
<dbReference type="eggNOG" id="KOG3627">
    <property type="taxonomic scope" value="Eukaryota"/>
</dbReference>
<evidence type="ECO:0000256" key="2">
    <source>
        <dbReference type="ARBA" id="ARBA00022729"/>
    </source>
</evidence>
<keyword evidence="5" id="KW-0325">Glycoprotein</keyword>
<evidence type="ECO:0000256" key="3">
    <source>
        <dbReference type="ARBA" id="ARBA00023026"/>
    </source>
</evidence>
<comment type="similarity">
    <text evidence="1">Belongs to the peptidase S1 family.</text>
</comment>
<dbReference type="PROSITE" id="PS00135">
    <property type="entry name" value="TRYPSIN_SER"/>
    <property type="match status" value="1"/>
</dbReference>
<sequence length="266" mass="27765">MVNLLALAIAAATAVAQHEIVNGTETPIGKYTYVTGLRVGASGASGCGASLVAPKILVTAAHCAASAYIYVASIGSHYQKGTQDGERIRIVKRTTHPKYNKTNFDFDFAVYELETPSTYPPVKINWSQDATVAPGQVAMVRGWGATSAGGNSSAVMLEADVAIWSNADCQKALTSRYTIFPSMMCAGGGFKDTCQGDSGGPLVVNTNGEDYLVGVTSWGIGCARPGNPGVYARISEARDFIEPFMTTPPPTTAIATPAPTTTKPAC</sequence>
<dbReference type="Pfam" id="PF00089">
    <property type="entry name" value="Trypsin"/>
    <property type="match status" value="1"/>
</dbReference>
<dbReference type="InterPro" id="IPR043504">
    <property type="entry name" value="Peptidase_S1_PA_chymotrypsin"/>
</dbReference>
<dbReference type="STRING" id="157072.A0A024TDF2"/>
<reference evidence="10" key="1">
    <citation type="submission" date="2013-12" db="EMBL/GenBank/DDBJ databases">
        <title>The Genome Sequence of Aphanomyces invadans NJM9701.</title>
        <authorList>
            <consortium name="The Broad Institute Genomics Platform"/>
            <person name="Russ C."/>
            <person name="Tyler B."/>
            <person name="van West P."/>
            <person name="Dieguez-Uribeondo J."/>
            <person name="Young S.K."/>
            <person name="Zeng Q."/>
            <person name="Gargeya S."/>
            <person name="Fitzgerald M."/>
            <person name="Abouelleil A."/>
            <person name="Alvarado L."/>
            <person name="Chapman S.B."/>
            <person name="Gainer-Dewar J."/>
            <person name="Goldberg J."/>
            <person name="Griggs A."/>
            <person name="Gujja S."/>
            <person name="Hansen M."/>
            <person name="Howarth C."/>
            <person name="Imamovic A."/>
            <person name="Ireland A."/>
            <person name="Larimer J."/>
            <person name="McCowan C."/>
            <person name="Murphy C."/>
            <person name="Pearson M."/>
            <person name="Poon T.W."/>
            <person name="Priest M."/>
            <person name="Roberts A."/>
            <person name="Saif S."/>
            <person name="Shea T."/>
            <person name="Sykes S."/>
            <person name="Wortman J."/>
            <person name="Nusbaum C."/>
            <person name="Birren B."/>
        </authorList>
    </citation>
    <scope>NUCLEOTIDE SEQUENCE [LARGE SCALE GENOMIC DNA]</scope>
    <source>
        <strain evidence="10">NJM9701</strain>
    </source>
</reference>
<protein>
    <recommendedName>
        <fullName evidence="9">Peptidase S1 domain-containing protein</fullName>
    </recommendedName>
</protein>
<dbReference type="InterPro" id="IPR018114">
    <property type="entry name" value="TRYPSIN_HIS"/>
</dbReference>
<feature type="domain" description="Peptidase S1" evidence="9">
    <location>
        <begin position="20"/>
        <end position="246"/>
    </location>
</feature>
<evidence type="ECO:0000256" key="7">
    <source>
        <dbReference type="SAM" id="MobiDB-lite"/>
    </source>
</evidence>
<gene>
    <name evidence="11" type="ORF">DYB32_008549</name>
    <name evidence="10" type="ORF">H310_13502</name>
</gene>
<feature type="signal peptide" evidence="8">
    <location>
        <begin position="1"/>
        <end position="16"/>
    </location>
</feature>
<dbReference type="InterPro" id="IPR001314">
    <property type="entry name" value="Peptidase_S1A"/>
</dbReference>
<dbReference type="CDD" id="cd00190">
    <property type="entry name" value="Tryp_SPc"/>
    <property type="match status" value="1"/>
</dbReference>
<dbReference type="VEuPathDB" id="FungiDB:H310_13502"/>
<dbReference type="PROSITE" id="PS00134">
    <property type="entry name" value="TRYPSIN_HIS"/>
    <property type="match status" value="1"/>
</dbReference>
<evidence type="ECO:0000313" key="12">
    <source>
        <dbReference type="Proteomes" id="UP000285060"/>
    </source>
</evidence>
<evidence type="ECO:0000256" key="5">
    <source>
        <dbReference type="ARBA" id="ARBA00023180"/>
    </source>
</evidence>
<dbReference type="AlphaFoldDB" id="A0A024TDF2"/>
<dbReference type="PANTHER" id="PTHR24276:SF98">
    <property type="entry name" value="FI18310P1-RELATED"/>
    <property type="match status" value="1"/>
</dbReference>
<dbReference type="SUPFAM" id="SSF50494">
    <property type="entry name" value="Trypsin-like serine proteases"/>
    <property type="match status" value="1"/>
</dbReference>
<dbReference type="InterPro" id="IPR050430">
    <property type="entry name" value="Peptidase_S1"/>
</dbReference>
<feature type="region of interest" description="Disordered" evidence="7">
    <location>
        <begin position="246"/>
        <end position="266"/>
    </location>
</feature>
<keyword evidence="2 8" id="KW-0732">Signal</keyword>
<dbReference type="GO" id="GO:0004252">
    <property type="term" value="F:serine-type endopeptidase activity"/>
    <property type="evidence" value="ECO:0007669"/>
    <property type="project" value="InterPro"/>
</dbReference>
<dbReference type="PANTHER" id="PTHR24276">
    <property type="entry name" value="POLYSERASE-RELATED"/>
    <property type="match status" value="1"/>
</dbReference>
<evidence type="ECO:0000256" key="1">
    <source>
        <dbReference type="ARBA" id="ARBA00007664"/>
    </source>
</evidence>
<organism evidence="10">
    <name type="scientific">Aphanomyces invadans</name>
    <dbReference type="NCBI Taxonomy" id="157072"/>
    <lineage>
        <taxon>Eukaryota</taxon>
        <taxon>Sar</taxon>
        <taxon>Stramenopiles</taxon>
        <taxon>Oomycota</taxon>
        <taxon>Saprolegniomycetes</taxon>
        <taxon>Saprolegniales</taxon>
        <taxon>Verrucalvaceae</taxon>
        <taxon>Aphanomyces</taxon>
    </lineage>
</organism>
<evidence type="ECO:0000256" key="8">
    <source>
        <dbReference type="SAM" id="SignalP"/>
    </source>
</evidence>
<keyword evidence="6" id="KW-0720">Serine protease</keyword>
<dbReference type="PRINTS" id="PR00722">
    <property type="entry name" value="CHYMOTRYPSIN"/>
</dbReference>
<name>A0A024TDF2_9STRA</name>
<accession>A0A024TDF2</accession>
<dbReference type="RefSeq" id="XP_008879245.1">
    <property type="nucleotide sequence ID" value="XM_008881023.1"/>
</dbReference>
<dbReference type="OrthoDB" id="61906at2759"/>
<dbReference type="InterPro" id="IPR033116">
    <property type="entry name" value="TRYPSIN_SER"/>
</dbReference>
<dbReference type="SMART" id="SM00020">
    <property type="entry name" value="Tryp_SPc"/>
    <property type="match status" value="1"/>
</dbReference>
<dbReference type="FunFam" id="2.40.10.10:FF:000002">
    <property type="entry name" value="Transmembrane protease serine"/>
    <property type="match status" value="1"/>
</dbReference>